<dbReference type="OrthoDB" id="1933881at2759"/>
<comment type="caution">
    <text evidence="1">The sequence shown here is derived from an EMBL/GenBank/DDBJ whole genome shotgun (WGS) entry which is preliminary data.</text>
</comment>
<evidence type="ECO:0000313" key="2">
    <source>
        <dbReference type="Proteomes" id="UP000321393"/>
    </source>
</evidence>
<proteinExistence type="predicted"/>
<evidence type="ECO:0000313" key="1">
    <source>
        <dbReference type="EMBL" id="KAA0046772.1"/>
    </source>
</evidence>
<gene>
    <name evidence="1" type="ORF">E6C27_scaffold216G00560</name>
</gene>
<sequence>MDGSSPAIQHFLDSPKALRSGMGACIVLISPEKRLLPYSFALAELCSNNVAEYQLSLQYDVKHEDLKPYFAYA</sequence>
<dbReference type="Proteomes" id="UP000321393">
    <property type="component" value="Unassembled WGS sequence"/>
</dbReference>
<dbReference type="AlphaFoldDB" id="A0A5A7TTL3"/>
<organism evidence="1 2">
    <name type="scientific">Cucumis melo var. makuwa</name>
    <name type="common">Oriental melon</name>
    <dbReference type="NCBI Taxonomy" id="1194695"/>
    <lineage>
        <taxon>Eukaryota</taxon>
        <taxon>Viridiplantae</taxon>
        <taxon>Streptophyta</taxon>
        <taxon>Embryophyta</taxon>
        <taxon>Tracheophyta</taxon>
        <taxon>Spermatophyta</taxon>
        <taxon>Magnoliopsida</taxon>
        <taxon>eudicotyledons</taxon>
        <taxon>Gunneridae</taxon>
        <taxon>Pentapetalae</taxon>
        <taxon>rosids</taxon>
        <taxon>fabids</taxon>
        <taxon>Cucurbitales</taxon>
        <taxon>Cucurbitaceae</taxon>
        <taxon>Benincaseae</taxon>
        <taxon>Cucumis</taxon>
    </lineage>
</organism>
<reference evidence="1 2" key="1">
    <citation type="submission" date="2019-08" db="EMBL/GenBank/DDBJ databases">
        <title>Draft genome sequences of two oriental melons (Cucumis melo L. var makuwa).</title>
        <authorList>
            <person name="Kwon S.-Y."/>
        </authorList>
    </citation>
    <scope>NUCLEOTIDE SEQUENCE [LARGE SCALE GENOMIC DNA]</scope>
    <source>
        <strain evidence="2">cv. SW 3</strain>
        <tissue evidence="1">Leaf</tissue>
    </source>
</reference>
<name>A0A5A7TTL3_CUCMM</name>
<accession>A0A5A7TTL3</accession>
<protein>
    <submittedName>
        <fullName evidence="1">Uncharacterized protein</fullName>
    </submittedName>
</protein>
<dbReference type="EMBL" id="SSTE01013607">
    <property type="protein sequence ID" value="KAA0046772.1"/>
    <property type="molecule type" value="Genomic_DNA"/>
</dbReference>